<evidence type="ECO:0000313" key="7">
    <source>
        <dbReference type="EMBL" id="KHT51317.1"/>
    </source>
</evidence>
<gene>
    <name evidence="7" type="ORF">RJ41_11825</name>
</gene>
<comment type="cofactor">
    <cofactor evidence="1">
        <name>L-ascorbate</name>
        <dbReference type="ChEBI" id="CHEBI:38290"/>
    </cofactor>
</comment>
<dbReference type="Proteomes" id="UP000031197">
    <property type="component" value="Unassembled WGS sequence"/>
</dbReference>
<dbReference type="GO" id="GO:0031418">
    <property type="term" value="F:L-ascorbic acid binding"/>
    <property type="evidence" value="ECO:0007669"/>
    <property type="project" value="InterPro"/>
</dbReference>
<keyword evidence="3" id="KW-0223">Dioxygenase</keyword>
<proteinExistence type="predicted"/>
<dbReference type="SMART" id="SM00702">
    <property type="entry name" value="P4Hc"/>
    <property type="match status" value="1"/>
</dbReference>
<keyword evidence="8" id="KW-1185">Reference proteome</keyword>
<protein>
    <submittedName>
        <fullName evidence="7">Proline hydroxylase</fullName>
    </submittedName>
</protein>
<evidence type="ECO:0000256" key="4">
    <source>
        <dbReference type="ARBA" id="ARBA00023002"/>
    </source>
</evidence>
<sequence>MSDLIEVIDDVLPPELCKQLMERFESSPNLSQGRTGGGVDLDKKRSMDVSISRNPEFKDLFQQVMQHTGQQLVSYIEKYYFALVGPIGLTVRHPKTGEPVKVTGENFDEVGKPNLANLVNYLFRVGDVNAQRYTAGNGGYPYWHSEVYPQLQHNDALHRVLLFMYYLNDVDEGGETEFYYQNRAVKPKAGRMVIAPAYFTHTHRGQIPKSNDKYILTSWLLFNRAEQIYTQG</sequence>
<keyword evidence="2" id="KW-0479">Metal-binding</keyword>
<dbReference type="InterPro" id="IPR044862">
    <property type="entry name" value="Pro_4_hyd_alph_FE2OG_OXY"/>
</dbReference>
<dbReference type="GO" id="GO:0051213">
    <property type="term" value="F:dioxygenase activity"/>
    <property type="evidence" value="ECO:0007669"/>
    <property type="project" value="UniProtKB-KW"/>
</dbReference>
<evidence type="ECO:0000256" key="3">
    <source>
        <dbReference type="ARBA" id="ARBA00022964"/>
    </source>
</evidence>
<dbReference type="GO" id="GO:0016705">
    <property type="term" value="F:oxidoreductase activity, acting on paired donors, with incorporation or reduction of molecular oxygen"/>
    <property type="evidence" value="ECO:0007669"/>
    <property type="project" value="InterPro"/>
</dbReference>
<accession>A0A0B3Y6R0</accession>
<dbReference type="EMBL" id="JWLW01000019">
    <property type="protein sequence ID" value="KHT51317.1"/>
    <property type="molecule type" value="Genomic_DNA"/>
</dbReference>
<evidence type="ECO:0000256" key="5">
    <source>
        <dbReference type="ARBA" id="ARBA00023004"/>
    </source>
</evidence>
<dbReference type="PANTHER" id="PTHR10869">
    <property type="entry name" value="PROLYL 4-HYDROXYLASE ALPHA SUBUNIT"/>
    <property type="match status" value="1"/>
</dbReference>
<evidence type="ECO:0000256" key="2">
    <source>
        <dbReference type="ARBA" id="ARBA00022723"/>
    </source>
</evidence>
<feature type="domain" description="Prolyl 4-hydroxylase alpha subunit" evidence="6">
    <location>
        <begin position="3"/>
        <end position="221"/>
    </location>
</feature>
<dbReference type="GO" id="GO:0005506">
    <property type="term" value="F:iron ion binding"/>
    <property type="evidence" value="ECO:0007669"/>
    <property type="project" value="InterPro"/>
</dbReference>
<keyword evidence="4" id="KW-0560">Oxidoreductase</keyword>
<dbReference type="InterPro" id="IPR006620">
    <property type="entry name" value="Pro_4_hyd_alph"/>
</dbReference>
<reference evidence="7 8" key="1">
    <citation type="submission" date="2014-12" db="EMBL/GenBank/DDBJ databases">
        <title>Genome sequencing of Alteromonas marina AD001.</title>
        <authorList>
            <person name="Adrian T.G.S."/>
            <person name="Chan K.G."/>
        </authorList>
    </citation>
    <scope>NUCLEOTIDE SEQUENCE [LARGE SCALE GENOMIC DNA]</scope>
    <source>
        <strain evidence="7 8">AD001</strain>
    </source>
</reference>
<organism evidence="7 8">
    <name type="scientific">Alteromonas marina</name>
    <dbReference type="NCBI Taxonomy" id="203795"/>
    <lineage>
        <taxon>Bacteria</taxon>
        <taxon>Pseudomonadati</taxon>
        <taxon>Pseudomonadota</taxon>
        <taxon>Gammaproteobacteria</taxon>
        <taxon>Alteromonadales</taxon>
        <taxon>Alteromonadaceae</taxon>
        <taxon>Alteromonas/Salinimonas group</taxon>
        <taxon>Alteromonas</taxon>
    </lineage>
</organism>
<dbReference type="PANTHER" id="PTHR10869:SF246">
    <property type="entry name" value="TRANSMEMBRANE PROLYL 4-HYDROXYLASE"/>
    <property type="match status" value="1"/>
</dbReference>
<evidence type="ECO:0000259" key="6">
    <source>
        <dbReference type="SMART" id="SM00702"/>
    </source>
</evidence>
<dbReference type="Pfam" id="PF13640">
    <property type="entry name" value="2OG-FeII_Oxy_3"/>
    <property type="match status" value="1"/>
</dbReference>
<dbReference type="AlphaFoldDB" id="A0A0B3Y6R0"/>
<dbReference type="InterPro" id="IPR045054">
    <property type="entry name" value="P4HA-like"/>
</dbReference>
<dbReference type="Gene3D" id="2.60.120.620">
    <property type="entry name" value="q2cbj1_9rhob like domain"/>
    <property type="match status" value="1"/>
</dbReference>
<dbReference type="OrthoDB" id="564897at2"/>
<evidence type="ECO:0000256" key="1">
    <source>
        <dbReference type="ARBA" id="ARBA00001961"/>
    </source>
</evidence>
<keyword evidence="5" id="KW-0408">Iron</keyword>
<name>A0A0B3Y6R0_9ALTE</name>
<comment type="caution">
    <text evidence="7">The sequence shown here is derived from an EMBL/GenBank/DDBJ whole genome shotgun (WGS) entry which is preliminary data.</text>
</comment>
<dbReference type="RefSeq" id="WP_039220945.1">
    <property type="nucleotide sequence ID" value="NZ_JWLW01000019.1"/>
</dbReference>
<evidence type="ECO:0000313" key="8">
    <source>
        <dbReference type="Proteomes" id="UP000031197"/>
    </source>
</evidence>